<keyword evidence="3" id="KW-1185">Reference proteome</keyword>
<dbReference type="OrthoDB" id="5872351at2759"/>
<dbReference type="EMBL" id="JOJR01000004">
    <property type="protein sequence ID" value="RCN52974.1"/>
    <property type="molecule type" value="Genomic_DNA"/>
</dbReference>
<sequence length="131" mass="14689">MSSHEDEPFLYFVDNPPVYLTVMHLSCLYSIPVFFTAAYCIIYASPSQMGNFKWVQLYHVSCSFLLEIALTLCLTPVLYLTVPGGSSNGFGTHIMESLLTANVSEQLKINICNDVRCHLDMEQANLGKIQD</sequence>
<gene>
    <name evidence="2" type="ORF">ANCCAN_00970</name>
</gene>
<feature type="transmembrane region" description="Helical" evidence="1">
    <location>
        <begin position="57"/>
        <end position="79"/>
    </location>
</feature>
<dbReference type="Pfam" id="PF10318">
    <property type="entry name" value="7TM_GPCR_Srh"/>
    <property type="match status" value="1"/>
</dbReference>
<proteinExistence type="predicted"/>
<keyword evidence="1" id="KW-0812">Transmembrane</keyword>
<dbReference type="Proteomes" id="UP000252519">
    <property type="component" value="Unassembled WGS sequence"/>
</dbReference>
<dbReference type="InterPro" id="IPR019422">
    <property type="entry name" value="7TM_GPCR_serpentine_rcpt_Srh"/>
</dbReference>
<keyword evidence="1" id="KW-1133">Transmembrane helix</keyword>
<dbReference type="AlphaFoldDB" id="A0A368H8T0"/>
<comment type="caution">
    <text evidence="2">The sequence shown here is derived from an EMBL/GenBank/DDBJ whole genome shotgun (WGS) entry which is preliminary data.</text>
</comment>
<protein>
    <submittedName>
        <fullName evidence="2">Uncharacterized protein</fullName>
    </submittedName>
</protein>
<organism evidence="2 3">
    <name type="scientific">Ancylostoma caninum</name>
    <name type="common">Dog hookworm</name>
    <dbReference type="NCBI Taxonomy" id="29170"/>
    <lineage>
        <taxon>Eukaryota</taxon>
        <taxon>Metazoa</taxon>
        <taxon>Ecdysozoa</taxon>
        <taxon>Nematoda</taxon>
        <taxon>Chromadorea</taxon>
        <taxon>Rhabditida</taxon>
        <taxon>Rhabditina</taxon>
        <taxon>Rhabditomorpha</taxon>
        <taxon>Strongyloidea</taxon>
        <taxon>Ancylostomatidae</taxon>
        <taxon>Ancylostomatinae</taxon>
        <taxon>Ancylostoma</taxon>
    </lineage>
</organism>
<feature type="transmembrane region" description="Helical" evidence="1">
    <location>
        <begin position="20"/>
        <end position="45"/>
    </location>
</feature>
<keyword evidence="1" id="KW-0472">Membrane</keyword>
<evidence type="ECO:0000313" key="2">
    <source>
        <dbReference type="EMBL" id="RCN52974.1"/>
    </source>
</evidence>
<accession>A0A368H8T0</accession>
<name>A0A368H8T0_ANCCA</name>
<evidence type="ECO:0000313" key="3">
    <source>
        <dbReference type="Proteomes" id="UP000252519"/>
    </source>
</evidence>
<reference evidence="2 3" key="1">
    <citation type="submission" date="2014-10" db="EMBL/GenBank/DDBJ databases">
        <title>Draft genome of the hookworm Ancylostoma caninum.</title>
        <authorList>
            <person name="Mitreva M."/>
        </authorList>
    </citation>
    <scope>NUCLEOTIDE SEQUENCE [LARGE SCALE GENOMIC DNA]</scope>
    <source>
        <strain evidence="2 3">Baltimore</strain>
    </source>
</reference>
<evidence type="ECO:0000256" key="1">
    <source>
        <dbReference type="SAM" id="Phobius"/>
    </source>
</evidence>